<proteinExistence type="predicted"/>
<keyword evidence="2" id="KW-1185">Reference proteome</keyword>
<dbReference type="AlphaFoldDB" id="N9NPP0"/>
<dbReference type="GeneID" id="303685477"/>
<evidence type="ECO:0008006" key="3">
    <source>
        <dbReference type="Google" id="ProtNLM"/>
    </source>
</evidence>
<evidence type="ECO:0000313" key="2">
    <source>
        <dbReference type="Proteomes" id="UP000013173"/>
    </source>
</evidence>
<dbReference type="EMBL" id="APRW01000009">
    <property type="protein sequence ID" value="ENX22993.1"/>
    <property type="molecule type" value="Genomic_DNA"/>
</dbReference>
<gene>
    <name evidence="1" type="ORF">F892_02236</name>
</gene>
<dbReference type="RefSeq" id="WP_005258227.1">
    <property type="nucleotide sequence ID" value="NZ_BMDR01000016.1"/>
</dbReference>
<evidence type="ECO:0000313" key="1">
    <source>
        <dbReference type="EMBL" id="ENX22993.1"/>
    </source>
</evidence>
<name>N9NPP0_9GAMM</name>
<dbReference type="HOGENOM" id="CLU_137745_0_0_6"/>
<sequence>MYIIKKYINIFLILILLTSCAEDENLEIGRSNYPINIELKREAKDIFGDKLESERSYQSFSSNDVVYKISARNLSMEQFISYKNQILPEKGWFFRSKVNEGYIFCQSSRQLEIIPPQFLVSNNELGQGDIGRQLKKDWNIFLRHTTLGTLNECYMRSKI</sequence>
<dbReference type="Proteomes" id="UP000013173">
    <property type="component" value="Unassembled WGS sequence"/>
</dbReference>
<organism evidence="1 2">
    <name type="scientific">Acinetobacter vivianii</name>
    <dbReference type="NCBI Taxonomy" id="1776742"/>
    <lineage>
        <taxon>Bacteria</taxon>
        <taxon>Pseudomonadati</taxon>
        <taxon>Pseudomonadota</taxon>
        <taxon>Gammaproteobacteria</taxon>
        <taxon>Moraxellales</taxon>
        <taxon>Moraxellaceae</taxon>
        <taxon>Acinetobacter</taxon>
    </lineage>
</organism>
<accession>N9NPP0</accession>
<comment type="caution">
    <text evidence="1">The sequence shown here is derived from an EMBL/GenBank/DDBJ whole genome shotgun (WGS) entry which is preliminary data.</text>
</comment>
<protein>
    <recommendedName>
        <fullName evidence="3">Lipoprotein</fullName>
    </recommendedName>
</protein>
<dbReference type="PROSITE" id="PS51257">
    <property type="entry name" value="PROKAR_LIPOPROTEIN"/>
    <property type="match status" value="1"/>
</dbReference>
<reference evidence="1 2" key="1">
    <citation type="submission" date="2013-02" db="EMBL/GenBank/DDBJ databases">
        <title>The Genome Sequence of Acinetobacter sp. NIPH 2168.</title>
        <authorList>
            <consortium name="The Broad Institute Genome Sequencing Platform"/>
            <consortium name="The Broad Institute Genome Sequencing Center for Infectious Disease"/>
            <person name="Cerqueira G."/>
            <person name="Feldgarden M."/>
            <person name="Courvalin P."/>
            <person name="Perichon B."/>
            <person name="Grillot-Courvalin C."/>
            <person name="Clermont D."/>
            <person name="Rocha E."/>
            <person name="Yoon E.-J."/>
            <person name="Nemec A."/>
            <person name="Walker B."/>
            <person name="Young S.K."/>
            <person name="Zeng Q."/>
            <person name="Gargeya S."/>
            <person name="Fitzgerald M."/>
            <person name="Haas B."/>
            <person name="Abouelleil A."/>
            <person name="Alvarado L."/>
            <person name="Arachchi H.M."/>
            <person name="Berlin A.M."/>
            <person name="Chapman S.B."/>
            <person name="Dewar J."/>
            <person name="Goldberg J."/>
            <person name="Griggs A."/>
            <person name="Gujja S."/>
            <person name="Hansen M."/>
            <person name="Howarth C."/>
            <person name="Imamovic A."/>
            <person name="Larimer J."/>
            <person name="McCowan C."/>
            <person name="Murphy C."/>
            <person name="Neiman D."/>
            <person name="Pearson M."/>
            <person name="Priest M."/>
            <person name="Roberts A."/>
            <person name="Saif S."/>
            <person name="Shea T."/>
            <person name="Sisk P."/>
            <person name="Sykes S."/>
            <person name="Wortman J."/>
            <person name="Nusbaum C."/>
            <person name="Birren B."/>
        </authorList>
    </citation>
    <scope>NUCLEOTIDE SEQUENCE [LARGE SCALE GENOMIC DNA]</scope>
    <source>
        <strain evidence="1 2">NIPH 2168</strain>
    </source>
</reference>